<name>A0A1Y1S4K6_9MICR</name>
<protein>
    <submittedName>
        <fullName evidence="1">Uncharacterized protein</fullName>
    </submittedName>
</protein>
<dbReference type="AlphaFoldDB" id="A0A1Y1S4K6"/>
<dbReference type="EMBL" id="LWDP01000106">
    <property type="protein sequence ID" value="ORD93334.1"/>
    <property type="molecule type" value="Genomic_DNA"/>
</dbReference>
<dbReference type="Proteomes" id="UP000192639">
    <property type="component" value="Unassembled WGS sequence"/>
</dbReference>
<gene>
    <name evidence="1" type="ORF">ECANGB1_173</name>
</gene>
<reference evidence="1 2" key="1">
    <citation type="journal article" date="2017" name="Environ. Microbiol.">
        <title>Decay of the glycolytic pathway and adaptation to intranuclear parasitism within Enterocytozoonidae microsporidia.</title>
        <authorList>
            <person name="Wiredu Boakye D."/>
            <person name="Jaroenlak P."/>
            <person name="Prachumwat A."/>
            <person name="Williams T.A."/>
            <person name="Bateman K.S."/>
            <person name="Itsathitphaisarn O."/>
            <person name="Sritunyalucksana K."/>
            <person name="Paszkiewicz K.H."/>
            <person name="Moore K.A."/>
            <person name="Stentiford G.D."/>
            <person name="Williams B.A."/>
        </authorList>
    </citation>
    <scope>NUCLEOTIDE SEQUENCE [LARGE SCALE GENOMIC DNA]</scope>
    <source>
        <strain evidence="1 2">GB1</strain>
    </source>
</reference>
<proteinExistence type="predicted"/>
<sequence length="129" mass="15540">MHYLIIVKAATYFNDIGNKEMEYNQHMNEHRKKKEAIEMASNAFKTEPLEVSYDEFKKLYHFFDYNYNIHKLSKNAITSRLRYMSQRLPKAINSLEERYNKGNDNTKFKTRSKLYGYLYKSLKIMLDAD</sequence>
<organism evidence="1 2">
    <name type="scientific">Enterospora canceri</name>
    <dbReference type="NCBI Taxonomy" id="1081671"/>
    <lineage>
        <taxon>Eukaryota</taxon>
        <taxon>Fungi</taxon>
        <taxon>Fungi incertae sedis</taxon>
        <taxon>Microsporidia</taxon>
        <taxon>Enterocytozoonidae</taxon>
        <taxon>Enterospora</taxon>
    </lineage>
</organism>
<accession>A0A1Y1S4K6</accession>
<evidence type="ECO:0000313" key="1">
    <source>
        <dbReference type="EMBL" id="ORD93334.1"/>
    </source>
</evidence>
<dbReference type="VEuPathDB" id="MicrosporidiaDB:ECANGB1_173"/>
<evidence type="ECO:0000313" key="2">
    <source>
        <dbReference type="Proteomes" id="UP000192639"/>
    </source>
</evidence>
<keyword evidence="2" id="KW-1185">Reference proteome</keyword>
<comment type="caution">
    <text evidence="1">The sequence shown here is derived from an EMBL/GenBank/DDBJ whole genome shotgun (WGS) entry which is preliminary data.</text>
</comment>